<accession>A0ABQ0LUP2</accession>
<gene>
    <name evidence="1" type="ORF">MCHLO_11615</name>
</gene>
<evidence type="ECO:0000313" key="2">
    <source>
        <dbReference type="Proteomes" id="UP000815677"/>
    </source>
</evidence>
<dbReference type="EMBL" id="DF848767">
    <property type="protein sequence ID" value="GAT54790.1"/>
    <property type="molecule type" value="Genomic_DNA"/>
</dbReference>
<dbReference type="Proteomes" id="UP000815677">
    <property type="component" value="Unassembled WGS sequence"/>
</dbReference>
<proteinExistence type="predicted"/>
<protein>
    <submittedName>
        <fullName evidence="1">Uncharacterized protein</fullName>
    </submittedName>
</protein>
<evidence type="ECO:0000313" key="1">
    <source>
        <dbReference type="EMBL" id="GAT54790.1"/>
    </source>
</evidence>
<name>A0ABQ0LUP2_MYCCL</name>
<sequence>MTALSIVPPTTVVVAPLPSPVYVPVHRRAPAQRTLPMYTPVELEELASSPLASVARTEAREIIQAHEAASFIFSSHQRKRDLEHLRRKHAAAHRAAETVQSKTYDEQSVHLEIKENGRFQAVLVGPVPLQRRRVPPGRSSVNTRRSKAFLDAASWRRSGATLGT</sequence>
<keyword evidence="2" id="KW-1185">Reference proteome</keyword>
<reference evidence="1" key="1">
    <citation type="submission" date="2014-09" db="EMBL/GenBank/DDBJ databases">
        <title>Genome sequence of the luminous mushroom Mycena chlorophos for searching fungal bioluminescence genes.</title>
        <authorList>
            <person name="Tanaka Y."/>
            <person name="Kasuga D."/>
            <person name="Oba Y."/>
            <person name="Hase S."/>
            <person name="Sato K."/>
            <person name="Oba Y."/>
            <person name="Sakakibara Y."/>
        </authorList>
    </citation>
    <scope>NUCLEOTIDE SEQUENCE</scope>
</reference>
<organism evidence="1 2">
    <name type="scientific">Mycena chlorophos</name>
    <name type="common">Agaric fungus</name>
    <name type="synonym">Agaricus chlorophos</name>
    <dbReference type="NCBI Taxonomy" id="658473"/>
    <lineage>
        <taxon>Eukaryota</taxon>
        <taxon>Fungi</taxon>
        <taxon>Dikarya</taxon>
        <taxon>Basidiomycota</taxon>
        <taxon>Agaricomycotina</taxon>
        <taxon>Agaricomycetes</taxon>
        <taxon>Agaricomycetidae</taxon>
        <taxon>Agaricales</taxon>
        <taxon>Marasmiineae</taxon>
        <taxon>Mycenaceae</taxon>
        <taxon>Mycena</taxon>
    </lineage>
</organism>